<dbReference type="InterPro" id="IPR036271">
    <property type="entry name" value="Tet_transcr_reg_TetR-rel_C_sf"/>
</dbReference>
<evidence type="ECO:0000256" key="3">
    <source>
        <dbReference type="ARBA" id="ARBA00023163"/>
    </source>
</evidence>
<dbReference type="AlphaFoldDB" id="A0A285PD77"/>
<dbReference type="GO" id="GO:0000976">
    <property type="term" value="F:transcription cis-regulatory region binding"/>
    <property type="evidence" value="ECO:0007669"/>
    <property type="project" value="TreeGrafter"/>
</dbReference>
<dbReference type="RefSeq" id="WP_097153537.1">
    <property type="nucleotide sequence ID" value="NZ_OBEL01000002.1"/>
</dbReference>
<keyword evidence="7" id="KW-1185">Reference proteome</keyword>
<evidence type="ECO:0000313" key="7">
    <source>
        <dbReference type="Proteomes" id="UP000219439"/>
    </source>
</evidence>
<sequence length="209" mass="23564">MNDQKQNQRRREIETAALEILDEKGYRSTSMLQIAKRASASNQTLYAWYGNKQALFKNVIDQNGRRVRDFLHQALDSRQDPLLALEALGIHLLRFTTDSKAIVMNRAAIIDATETGILAEAIEMIGRKEVYALICALMNELIEKGQFKQDLDAEDAANSYISLLLGEIQIRQALGVIPPSTEEEIQSRAARAFDLTCYLYNKTMAKQAP</sequence>
<protein>
    <submittedName>
        <fullName evidence="6">Transcriptional regulator, TetR family</fullName>
    </submittedName>
</protein>
<dbReference type="PANTHER" id="PTHR30055:SF234">
    <property type="entry name" value="HTH-TYPE TRANSCRIPTIONAL REGULATOR BETI"/>
    <property type="match status" value="1"/>
</dbReference>
<dbReference type="PRINTS" id="PR00455">
    <property type="entry name" value="HTHTETR"/>
</dbReference>
<feature type="DNA-binding region" description="H-T-H motif" evidence="4">
    <location>
        <begin position="30"/>
        <end position="49"/>
    </location>
</feature>
<keyword evidence="3" id="KW-0804">Transcription</keyword>
<dbReference type="SUPFAM" id="SSF46689">
    <property type="entry name" value="Homeodomain-like"/>
    <property type="match status" value="1"/>
</dbReference>
<evidence type="ECO:0000256" key="4">
    <source>
        <dbReference type="PROSITE-ProRule" id="PRU00335"/>
    </source>
</evidence>
<dbReference type="Gene3D" id="1.10.357.10">
    <property type="entry name" value="Tetracycline Repressor, domain 2"/>
    <property type="match status" value="1"/>
</dbReference>
<evidence type="ECO:0000313" key="6">
    <source>
        <dbReference type="EMBL" id="SNZ19173.1"/>
    </source>
</evidence>
<keyword evidence="1" id="KW-0805">Transcription regulation</keyword>
<dbReference type="Pfam" id="PF14246">
    <property type="entry name" value="TetR_C_7"/>
    <property type="match status" value="1"/>
</dbReference>
<dbReference type="EMBL" id="OBEL01000002">
    <property type="protein sequence ID" value="SNZ19173.1"/>
    <property type="molecule type" value="Genomic_DNA"/>
</dbReference>
<organism evidence="6 7">
    <name type="scientific">Cohaesibacter gelatinilyticus</name>
    <dbReference type="NCBI Taxonomy" id="372072"/>
    <lineage>
        <taxon>Bacteria</taxon>
        <taxon>Pseudomonadati</taxon>
        <taxon>Pseudomonadota</taxon>
        <taxon>Alphaproteobacteria</taxon>
        <taxon>Hyphomicrobiales</taxon>
        <taxon>Cohaesibacteraceae</taxon>
    </lineage>
</organism>
<dbReference type="OrthoDB" id="5292901at2"/>
<dbReference type="Proteomes" id="UP000219439">
    <property type="component" value="Unassembled WGS sequence"/>
</dbReference>
<proteinExistence type="predicted"/>
<reference evidence="6 7" key="1">
    <citation type="submission" date="2017-09" db="EMBL/GenBank/DDBJ databases">
        <authorList>
            <person name="Ehlers B."/>
            <person name="Leendertz F.H."/>
        </authorList>
    </citation>
    <scope>NUCLEOTIDE SEQUENCE [LARGE SCALE GENOMIC DNA]</scope>
    <source>
        <strain evidence="6 7">DSM 18289</strain>
    </source>
</reference>
<dbReference type="SUPFAM" id="SSF48498">
    <property type="entry name" value="Tetracyclin repressor-like, C-terminal domain"/>
    <property type="match status" value="1"/>
</dbReference>
<dbReference type="InterPro" id="IPR050109">
    <property type="entry name" value="HTH-type_TetR-like_transc_reg"/>
</dbReference>
<accession>A0A285PD77</accession>
<feature type="domain" description="HTH tetR-type" evidence="5">
    <location>
        <begin position="7"/>
        <end position="67"/>
    </location>
</feature>
<dbReference type="InterPro" id="IPR039536">
    <property type="entry name" value="TetR_C_Proteobacteria"/>
</dbReference>
<evidence type="ECO:0000256" key="1">
    <source>
        <dbReference type="ARBA" id="ARBA00023015"/>
    </source>
</evidence>
<dbReference type="InterPro" id="IPR009057">
    <property type="entry name" value="Homeodomain-like_sf"/>
</dbReference>
<dbReference type="GO" id="GO:0003700">
    <property type="term" value="F:DNA-binding transcription factor activity"/>
    <property type="evidence" value="ECO:0007669"/>
    <property type="project" value="TreeGrafter"/>
</dbReference>
<dbReference type="Pfam" id="PF00440">
    <property type="entry name" value="TetR_N"/>
    <property type="match status" value="1"/>
</dbReference>
<gene>
    <name evidence="6" type="ORF">SAMN06265368_2253</name>
</gene>
<evidence type="ECO:0000259" key="5">
    <source>
        <dbReference type="PROSITE" id="PS50977"/>
    </source>
</evidence>
<keyword evidence="2 4" id="KW-0238">DNA-binding</keyword>
<name>A0A285PD77_9HYPH</name>
<evidence type="ECO:0000256" key="2">
    <source>
        <dbReference type="ARBA" id="ARBA00023125"/>
    </source>
</evidence>
<dbReference type="PROSITE" id="PS50977">
    <property type="entry name" value="HTH_TETR_2"/>
    <property type="match status" value="1"/>
</dbReference>
<dbReference type="InterPro" id="IPR001647">
    <property type="entry name" value="HTH_TetR"/>
</dbReference>
<dbReference type="PANTHER" id="PTHR30055">
    <property type="entry name" value="HTH-TYPE TRANSCRIPTIONAL REGULATOR RUTR"/>
    <property type="match status" value="1"/>
</dbReference>